<name>Q1YQS3_9GAMM</name>
<dbReference type="PROSITE" id="PS51257">
    <property type="entry name" value="PROKAR_LIPOPROTEIN"/>
    <property type="match status" value="1"/>
</dbReference>
<reference evidence="1 2" key="1">
    <citation type="submission" date="2006-03" db="EMBL/GenBank/DDBJ databases">
        <authorList>
            <person name="Giovannoni S.J."/>
            <person name="Cho J.-C."/>
            <person name="Ferriera S."/>
            <person name="Johnson J."/>
            <person name="Kravitz S."/>
            <person name="Halpern A."/>
            <person name="Remington K."/>
            <person name="Beeson K."/>
            <person name="Tran B."/>
            <person name="Rogers Y.-H."/>
            <person name="Friedman R."/>
            <person name="Venter J.C."/>
        </authorList>
    </citation>
    <scope>NUCLEOTIDE SEQUENCE [LARGE SCALE GENOMIC DNA]</scope>
    <source>
        <strain evidence="1 2">HTCC2207</strain>
    </source>
</reference>
<organism evidence="1 2">
    <name type="scientific">gamma proteobacterium HTCC2207</name>
    <dbReference type="NCBI Taxonomy" id="314287"/>
    <lineage>
        <taxon>Bacteria</taxon>
        <taxon>Pseudomonadati</taxon>
        <taxon>Pseudomonadota</taxon>
        <taxon>Gammaproteobacteria</taxon>
        <taxon>Cellvibrionales</taxon>
        <taxon>Porticoccaceae</taxon>
        <taxon>SAR92 clade</taxon>
    </lineage>
</organism>
<evidence type="ECO:0000313" key="2">
    <source>
        <dbReference type="Proteomes" id="UP000005555"/>
    </source>
</evidence>
<sequence length="194" mass="20805">MLKNVLSIFILRPLLVLTLFILSACSGLKSSEFSRQSPGPDGEYLGWHCEGEAVLRDNWNCSEKLLKDGLVVVEPAAQVEVAAETEALEVDSFKITAAVEGGVNPKASVNKVHSNKAPSKKAPDTRFPKFDISANGYTVQLGAYLSQALAERAADNMILPGGGTADSRYSHRRAPVFCSGLWAVSNPSTGRGRL</sequence>
<protein>
    <submittedName>
        <fullName evidence="1">Uncharacterized protein</fullName>
    </submittedName>
</protein>
<comment type="caution">
    <text evidence="1">The sequence shown here is derived from an EMBL/GenBank/DDBJ whole genome shotgun (WGS) entry which is preliminary data.</text>
</comment>
<dbReference type="AlphaFoldDB" id="Q1YQS3"/>
<dbReference type="Proteomes" id="UP000005555">
    <property type="component" value="Unassembled WGS sequence"/>
</dbReference>
<proteinExistence type="predicted"/>
<dbReference type="HOGENOM" id="CLU_1400720_0_0_6"/>
<keyword evidence="2" id="KW-1185">Reference proteome</keyword>
<evidence type="ECO:0000313" key="1">
    <source>
        <dbReference type="EMBL" id="EAS46488.1"/>
    </source>
</evidence>
<accession>Q1YQS3</accession>
<gene>
    <name evidence="1" type="ORF">GB2207_06538</name>
</gene>
<dbReference type="EMBL" id="AAPI01000006">
    <property type="protein sequence ID" value="EAS46488.1"/>
    <property type="molecule type" value="Genomic_DNA"/>
</dbReference>